<evidence type="ECO:0000259" key="1">
    <source>
        <dbReference type="Pfam" id="PF13546"/>
    </source>
</evidence>
<feature type="domain" description="Transposase IS701-like DDE" evidence="1">
    <location>
        <begin position="51"/>
        <end position="228"/>
    </location>
</feature>
<name>A0A9Q6PST0_PISSA</name>
<reference evidence="2 3" key="1">
    <citation type="submission" date="2019-04" db="EMBL/GenBank/DDBJ databases">
        <title>Complete genome sequencing of Piscirickettsia salmonis strain Psal-009.</title>
        <authorList>
            <person name="Schober I."/>
            <person name="Bunk B."/>
            <person name="Sproer C."/>
            <person name="Carril G.P."/>
            <person name="Riedel T."/>
            <person name="Flores-Herrera P.A."/>
            <person name="Nourdin-Galindo G."/>
            <person name="Marshall S.H."/>
            <person name="Overmann J."/>
        </authorList>
    </citation>
    <scope>NUCLEOTIDE SEQUENCE [LARGE SCALE GENOMIC DNA]</scope>
    <source>
        <strain evidence="2 3">Psal-009</strain>
    </source>
</reference>
<organism evidence="2 3">
    <name type="scientific">Piscirickettsia salmonis</name>
    <dbReference type="NCBI Taxonomy" id="1238"/>
    <lineage>
        <taxon>Bacteria</taxon>
        <taxon>Pseudomonadati</taxon>
        <taxon>Pseudomonadota</taxon>
        <taxon>Gammaproteobacteria</taxon>
        <taxon>Thiotrichales</taxon>
        <taxon>Piscirickettsiaceae</taxon>
        <taxon>Piscirickettsia</taxon>
    </lineage>
</organism>
<protein>
    <submittedName>
        <fullName evidence="2">Transposase DDE domain protein</fullName>
    </submittedName>
</protein>
<dbReference type="Pfam" id="PF13546">
    <property type="entry name" value="DDE_5"/>
    <property type="match status" value="1"/>
</dbReference>
<dbReference type="EMBL" id="CP038908">
    <property type="protein sequence ID" value="QGO05997.1"/>
    <property type="molecule type" value="Genomic_DNA"/>
</dbReference>
<proteinExistence type="predicted"/>
<dbReference type="InterPro" id="IPR012337">
    <property type="entry name" value="RNaseH-like_sf"/>
</dbReference>
<sequence length="378" mass="43441">MVECADSRHATLCDADSRGFIVVAFCSAILHHWMCKIPTEVATLTYATATGLSDLLEGSISHDKVTRFLNKNHFGSKELWSYVKKHVRQYEEEVGGVLSLDDTVEEKPYTDENDVVCWHYSHSKSAHVKGINILTSMVTYKKTSVPIGYETVLKDIKFTDLKDRKEKRKSNISKNEYFRNLINRAINNQVKFDYAVADNWFSSKENMNYIHAKLNKLFILGIKSNRIVACSLDDKINRNYQPVKSLDLKDGEAIDVYLQGINFPVRLMKKIFTNEDGSTGHLYLITNDLETDGDGLYKIYQKRWKIEEYHKSIKQNASLAKSPTKTVRSQCNHIFASIVAFCKLETLSVKAQLNHFALKYKLLVRSNQIAFEELRRLT</sequence>
<dbReference type="Proteomes" id="UP000422232">
    <property type="component" value="Chromosome"/>
</dbReference>
<evidence type="ECO:0000313" key="2">
    <source>
        <dbReference type="EMBL" id="QGO05997.1"/>
    </source>
</evidence>
<dbReference type="AlphaFoldDB" id="A0A9Q6PST0"/>
<dbReference type="InterPro" id="IPR038721">
    <property type="entry name" value="IS701-like_DDE_dom"/>
</dbReference>
<gene>
    <name evidence="2" type="ORF">Psal009_01899</name>
</gene>
<dbReference type="SUPFAM" id="SSF53098">
    <property type="entry name" value="Ribonuclease H-like"/>
    <property type="match status" value="1"/>
</dbReference>
<evidence type="ECO:0000313" key="3">
    <source>
        <dbReference type="Proteomes" id="UP000422232"/>
    </source>
</evidence>
<keyword evidence="3" id="KW-1185">Reference proteome</keyword>
<accession>A0A9Q6PST0</accession>